<feature type="coiled-coil region" evidence="1">
    <location>
        <begin position="310"/>
        <end position="404"/>
    </location>
</feature>
<proteinExistence type="predicted"/>
<evidence type="ECO:0008006" key="4">
    <source>
        <dbReference type="Google" id="ProtNLM"/>
    </source>
</evidence>
<dbReference type="EMBL" id="JBHUJD010000028">
    <property type="protein sequence ID" value="MFD2312078.1"/>
    <property type="molecule type" value="Genomic_DNA"/>
</dbReference>
<dbReference type="SUPFAM" id="SSF53335">
    <property type="entry name" value="S-adenosyl-L-methionine-dependent methyltransferases"/>
    <property type="match status" value="1"/>
</dbReference>
<comment type="caution">
    <text evidence="2">The sequence shown here is derived from an EMBL/GenBank/DDBJ whole genome shotgun (WGS) entry which is preliminary data.</text>
</comment>
<evidence type="ECO:0000313" key="2">
    <source>
        <dbReference type="EMBL" id="MFD2312078.1"/>
    </source>
</evidence>
<protein>
    <recommendedName>
        <fullName evidence="4">Class I SAM-dependent methyltransferase</fullName>
    </recommendedName>
</protein>
<evidence type="ECO:0000256" key="1">
    <source>
        <dbReference type="SAM" id="Coils"/>
    </source>
</evidence>
<dbReference type="Gene3D" id="3.40.50.150">
    <property type="entry name" value="Vaccinia Virus protein VP39"/>
    <property type="match status" value="1"/>
</dbReference>
<keyword evidence="1" id="KW-0175">Coiled coil</keyword>
<reference evidence="3" key="1">
    <citation type="journal article" date="2019" name="Int. J. Syst. Evol. Microbiol.">
        <title>The Global Catalogue of Microorganisms (GCM) 10K type strain sequencing project: providing services to taxonomists for standard genome sequencing and annotation.</title>
        <authorList>
            <consortium name="The Broad Institute Genomics Platform"/>
            <consortium name="The Broad Institute Genome Sequencing Center for Infectious Disease"/>
            <person name="Wu L."/>
            <person name="Ma J."/>
        </authorList>
    </citation>
    <scope>NUCLEOTIDE SEQUENCE [LARGE SCALE GENOMIC DNA]</scope>
    <source>
        <strain evidence="3">KCTC 12848</strain>
    </source>
</reference>
<keyword evidence="3" id="KW-1185">Reference proteome</keyword>
<dbReference type="Proteomes" id="UP001597425">
    <property type="component" value="Unassembled WGS sequence"/>
</dbReference>
<name>A0ABW5EIK1_9GAMM</name>
<dbReference type="RefSeq" id="WP_265722928.1">
    <property type="nucleotide sequence ID" value="NZ_JAPIVK010000032.1"/>
</dbReference>
<evidence type="ECO:0000313" key="3">
    <source>
        <dbReference type="Proteomes" id="UP001597425"/>
    </source>
</evidence>
<dbReference type="InterPro" id="IPR029063">
    <property type="entry name" value="SAM-dependent_MTases_sf"/>
</dbReference>
<organism evidence="2 3">
    <name type="scientific">Microbulbifer halophilus</name>
    <dbReference type="NCBI Taxonomy" id="453963"/>
    <lineage>
        <taxon>Bacteria</taxon>
        <taxon>Pseudomonadati</taxon>
        <taxon>Pseudomonadota</taxon>
        <taxon>Gammaproteobacteria</taxon>
        <taxon>Cellvibrionales</taxon>
        <taxon>Microbulbiferaceae</taxon>
        <taxon>Microbulbifer</taxon>
    </lineage>
</organism>
<gene>
    <name evidence="2" type="ORF">ACFSKX_16780</name>
</gene>
<accession>A0ABW5EIK1</accession>
<sequence length="668" mass="75680">MSLIIGALPNSQWQRLSPLLNSLGWQLNSAEDPESWYQNRKSESKFSGDVYILFFTHPEVAASDAMREKEDPVTAIEIWSNSASKMLEFHKSNLECSILVDVAEALREPKKFFDKVVEKLDLVEVEDIPELKEEGDAPGLYKVLASQLVDQIPALNELREDFLRSCISLSSNGSPMSVFDVGKLYEEQLVQQKALQEKEMEVKALSEENEMALRQLFHLQESLEKMFLKQSQKGGVKKYQSQSRSRSKVSERTLSERLAAKIKRNRFLWKASAPARIVSRPFRRVLSRKVGLSVALARASKELSDIKPRYQTQEKKIAELEGERKSLGRELKGCQAELTELRKESKSLKECVERLENLLDHAARLNVAEREYVKGIESLLGRENDSLKEKIDSLQKNEKSLDLLESRLCNAINSGLVNNFLQIESYIAVQNYLIHGELAMDFHGWPISPDIASYLISRIEKNNYDLIVEFGSGTSTQLFAKAVQNNSLLCEKKARKAAAVETIDEGGSDHDVQKNASAEVRRVISFEHNEQYYDQTKKELERKGLDSLVYLACTPLIKYQYAQKSFNYYSCDGVLEQASQAVGTGARILVLVDGPPGNLGPLSRFPALPKLLSYFSNCTIDIVLDDFNRPEEKAVVAEWKRLLDERNIAYYEEKPKVEKGAICLSVIS</sequence>
<dbReference type="Gene3D" id="1.20.5.170">
    <property type="match status" value="1"/>
</dbReference>